<protein>
    <submittedName>
        <fullName evidence="1">Uncharacterized protein</fullName>
    </submittedName>
</protein>
<comment type="caution">
    <text evidence="1">The sequence shown here is derived from an EMBL/GenBank/DDBJ whole genome shotgun (WGS) entry which is preliminary data.</text>
</comment>
<dbReference type="EMBL" id="JBBPBM010000004">
    <property type="protein sequence ID" value="KAK8588675.1"/>
    <property type="molecule type" value="Genomic_DNA"/>
</dbReference>
<name>A0ABR2FWN4_9ROSI</name>
<dbReference type="Proteomes" id="UP001472677">
    <property type="component" value="Unassembled WGS sequence"/>
</dbReference>
<dbReference type="PANTHER" id="PTHR15319">
    <property type="entry name" value="TATA BOX-BINDING PROTEIN ASSOCIATED FACTOR RNA POLYMERASE I SUBUNIT C"/>
    <property type="match status" value="1"/>
</dbReference>
<sequence length="912" mass="103323">MELSEEWKAYFPIGKSLEPPLLSSSSSSSSTNHGPLFFIPKPKTLPKTLFSSPSLLPPLLPPPPRLSFSRFLSTSSVPYSTSFSIASRFGPTSSHHHDVSSLLSHNRLRLLHCLDHNISIVFFTTGSNHDRIGFFSVHVQDGDFTFLGDRNGDVFVSNNHFNHKISSILVNPVDDFDGISGDSVVGYLMASTLYAVHWYAVRFFSSSKTPALDYLGCKLFKSSSIVCACFSPHIPEESMVLLENGALFLFDLTSYVNSQKPNGYLKGSKFRVFPDDSSGSGKYKWLGIEFSWHPRILVVARSDAVFLLDFRHDESNVICLAKIDMLSPYDGVDEDKFLAFSRAGDDGFQFVLACRSLLLLCDVRKPMMPLLRWAHDLDNPCFINVIRLSELRSQPRDDRYQWATESGFCVILGSFWNCEFRLFCYGPSSANEGSIAMGISKFCKPFLAWDLPSDFPLSNQECHCGSCLVRQEFSKGALPEWIDWQQKKDIVLGFGILSRDLLELVHESDEFGGFTLIRLMSSGKIEAQRYCASWDLVHSFDPAHRETLFNFEDSLLCSLGDDEYEFPKKFKYLNLEYLRGYLNDNLAKVLDSKMKKFHKGPLQKESFSLDLHEILCEKLKICGFGRFRSSPALAIVFNDISLPTSICEVASRQMWATLPLEFLLLAFSSYPELLDVPFDDKTMPLEFSVVPDLPQLPPFLLRKPSSRGTRWSDKVQPDDSLVGPALPLPILLTLHEFHNGCPDSEKECEFSSDVELALRCNEVMQVATEMAVSDPSLLNNDQTVSLADDRDEMWADSQRPKPFLLYHPVGGESSSIDQLQGNHTFKDEKFATMITKVRKETDPNNTTDNVGLELFDDLCPIELKFDFPAMNFGTQELEAFKTLKRQFAKWQERFKPYQELCMQNNKDIQKMA</sequence>
<evidence type="ECO:0000313" key="2">
    <source>
        <dbReference type="Proteomes" id="UP001472677"/>
    </source>
</evidence>
<reference evidence="1 2" key="1">
    <citation type="journal article" date="2024" name="G3 (Bethesda)">
        <title>Genome assembly of Hibiscus sabdariffa L. provides insights into metabolisms of medicinal natural products.</title>
        <authorList>
            <person name="Kim T."/>
        </authorList>
    </citation>
    <scope>NUCLEOTIDE SEQUENCE [LARGE SCALE GENOMIC DNA]</scope>
    <source>
        <strain evidence="1">TK-2024</strain>
        <tissue evidence="1">Old leaves</tissue>
    </source>
</reference>
<keyword evidence="2" id="KW-1185">Reference proteome</keyword>
<organism evidence="1 2">
    <name type="scientific">Hibiscus sabdariffa</name>
    <name type="common">roselle</name>
    <dbReference type="NCBI Taxonomy" id="183260"/>
    <lineage>
        <taxon>Eukaryota</taxon>
        <taxon>Viridiplantae</taxon>
        <taxon>Streptophyta</taxon>
        <taxon>Embryophyta</taxon>
        <taxon>Tracheophyta</taxon>
        <taxon>Spermatophyta</taxon>
        <taxon>Magnoliopsida</taxon>
        <taxon>eudicotyledons</taxon>
        <taxon>Gunneridae</taxon>
        <taxon>Pentapetalae</taxon>
        <taxon>rosids</taxon>
        <taxon>malvids</taxon>
        <taxon>Malvales</taxon>
        <taxon>Malvaceae</taxon>
        <taxon>Malvoideae</taxon>
        <taxon>Hibiscus</taxon>
    </lineage>
</organism>
<dbReference type="InterPro" id="IPR038801">
    <property type="entry name" value="TAF1C"/>
</dbReference>
<gene>
    <name evidence="1" type="ORF">V6N12_023099</name>
</gene>
<proteinExistence type="predicted"/>
<accession>A0ABR2FWN4</accession>
<dbReference type="PANTHER" id="PTHR15319:SF1">
    <property type="entry name" value="TATA BOX-BINDING PROTEIN-ASSOCIATED FACTOR RNA POLYMERASE I SUBUNIT C"/>
    <property type="match status" value="1"/>
</dbReference>
<evidence type="ECO:0000313" key="1">
    <source>
        <dbReference type="EMBL" id="KAK8588675.1"/>
    </source>
</evidence>